<dbReference type="AlphaFoldDB" id="A0AAE1D0E3"/>
<dbReference type="EMBL" id="JAWDGP010005983">
    <property type="protein sequence ID" value="KAK3748856.1"/>
    <property type="molecule type" value="Genomic_DNA"/>
</dbReference>
<evidence type="ECO:0000313" key="1">
    <source>
        <dbReference type="EMBL" id="KAK3748856.1"/>
    </source>
</evidence>
<evidence type="ECO:0000313" key="2">
    <source>
        <dbReference type="Proteomes" id="UP001283361"/>
    </source>
</evidence>
<protein>
    <submittedName>
        <fullName evidence="1">Uncharacterized protein</fullName>
    </submittedName>
</protein>
<dbReference type="Proteomes" id="UP001283361">
    <property type="component" value="Unassembled WGS sequence"/>
</dbReference>
<accession>A0AAE1D0E3</accession>
<gene>
    <name evidence="1" type="ORF">RRG08_052026</name>
</gene>
<name>A0AAE1D0E3_9GAST</name>
<comment type="caution">
    <text evidence="1">The sequence shown here is derived from an EMBL/GenBank/DDBJ whole genome shotgun (WGS) entry which is preliminary data.</text>
</comment>
<reference evidence="1" key="1">
    <citation type="journal article" date="2023" name="G3 (Bethesda)">
        <title>A reference genome for the long-term kleptoplast-retaining sea slug Elysia crispata morphotype clarki.</title>
        <authorList>
            <person name="Eastman K.E."/>
            <person name="Pendleton A.L."/>
            <person name="Shaikh M.A."/>
            <person name="Suttiyut T."/>
            <person name="Ogas R."/>
            <person name="Tomko P."/>
            <person name="Gavelis G."/>
            <person name="Widhalm J.R."/>
            <person name="Wisecaver J.H."/>
        </authorList>
    </citation>
    <scope>NUCLEOTIDE SEQUENCE</scope>
    <source>
        <strain evidence="1">ECLA1</strain>
    </source>
</reference>
<sequence length="130" mass="14415">MKRVCLMNVPIGSDALWLYSPVQSENHMSPQLSGPVEEGKQTEWRQSIDPGYLIVSAQPSTASSPVLASILVNTFSRSQCRCGETPTIGKWLENRDCSRAITRGHSVDQVDYGGWWKDHQETGSHAPRST</sequence>
<keyword evidence="2" id="KW-1185">Reference proteome</keyword>
<organism evidence="1 2">
    <name type="scientific">Elysia crispata</name>
    <name type="common">lettuce slug</name>
    <dbReference type="NCBI Taxonomy" id="231223"/>
    <lineage>
        <taxon>Eukaryota</taxon>
        <taxon>Metazoa</taxon>
        <taxon>Spiralia</taxon>
        <taxon>Lophotrochozoa</taxon>
        <taxon>Mollusca</taxon>
        <taxon>Gastropoda</taxon>
        <taxon>Heterobranchia</taxon>
        <taxon>Euthyneura</taxon>
        <taxon>Panpulmonata</taxon>
        <taxon>Sacoglossa</taxon>
        <taxon>Placobranchoidea</taxon>
        <taxon>Plakobranchidae</taxon>
        <taxon>Elysia</taxon>
    </lineage>
</organism>
<proteinExistence type="predicted"/>